<evidence type="ECO:0000256" key="3">
    <source>
        <dbReference type="ARBA" id="ARBA00023004"/>
    </source>
</evidence>
<dbReference type="SUPFAM" id="SSF50022">
    <property type="entry name" value="ISP domain"/>
    <property type="match status" value="1"/>
</dbReference>
<name>A0A3N4JS83_9PEZI</name>
<reference evidence="6 7" key="1">
    <citation type="journal article" date="2018" name="Nat. Ecol. Evol.">
        <title>Pezizomycetes genomes reveal the molecular basis of ectomycorrhizal truffle lifestyle.</title>
        <authorList>
            <person name="Murat C."/>
            <person name="Payen T."/>
            <person name="Noel B."/>
            <person name="Kuo A."/>
            <person name="Morin E."/>
            <person name="Chen J."/>
            <person name="Kohler A."/>
            <person name="Krizsan K."/>
            <person name="Balestrini R."/>
            <person name="Da Silva C."/>
            <person name="Montanini B."/>
            <person name="Hainaut M."/>
            <person name="Levati E."/>
            <person name="Barry K.W."/>
            <person name="Belfiori B."/>
            <person name="Cichocki N."/>
            <person name="Clum A."/>
            <person name="Dockter R.B."/>
            <person name="Fauchery L."/>
            <person name="Guy J."/>
            <person name="Iotti M."/>
            <person name="Le Tacon F."/>
            <person name="Lindquist E.A."/>
            <person name="Lipzen A."/>
            <person name="Malagnac F."/>
            <person name="Mello A."/>
            <person name="Molinier V."/>
            <person name="Miyauchi S."/>
            <person name="Poulain J."/>
            <person name="Riccioni C."/>
            <person name="Rubini A."/>
            <person name="Sitrit Y."/>
            <person name="Splivallo R."/>
            <person name="Traeger S."/>
            <person name="Wang M."/>
            <person name="Zifcakova L."/>
            <person name="Wipf D."/>
            <person name="Zambonelli A."/>
            <person name="Paolocci F."/>
            <person name="Nowrousian M."/>
            <person name="Ottonello S."/>
            <person name="Baldrian P."/>
            <person name="Spatafora J.W."/>
            <person name="Henrissat B."/>
            <person name="Nagy L.G."/>
            <person name="Aury J.M."/>
            <person name="Wincker P."/>
            <person name="Grigoriev I.V."/>
            <person name="Bonfante P."/>
            <person name="Martin F.M."/>
        </authorList>
    </citation>
    <scope>NUCLEOTIDE SEQUENCE [LARGE SCALE GENOMIC DNA]</scope>
    <source>
        <strain evidence="6 7">120613-1</strain>
    </source>
</reference>
<evidence type="ECO:0000256" key="4">
    <source>
        <dbReference type="ARBA" id="ARBA00023014"/>
    </source>
</evidence>
<evidence type="ECO:0000259" key="5">
    <source>
        <dbReference type="PROSITE" id="PS51296"/>
    </source>
</evidence>
<dbReference type="GO" id="GO:0046872">
    <property type="term" value="F:metal ion binding"/>
    <property type="evidence" value="ECO:0007669"/>
    <property type="project" value="UniProtKB-KW"/>
</dbReference>
<evidence type="ECO:0000313" key="7">
    <source>
        <dbReference type="Proteomes" id="UP000276215"/>
    </source>
</evidence>
<dbReference type="Pfam" id="PF01266">
    <property type="entry name" value="DAO"/>
    <property type="match status" value="1"/>
</dbReference>
<dbReference type="Pfam" id="PF00355">
    <property type="entry name" value="Rieske"/>
    <property type="match status" value="1"/>
</dbReference>
<dbReference type="Proteomes" id="UP000276215">
    <property type="component" value="Unassembled WGS sequence"/>
</dbReference>
<feature type="domain" description="Rieske" evidence="5">
    <location>
        <begin position="422"/>
        <end position="497"/>
    </location>
</feature>
<evidence type="ECO:0000256" key="1">
    <source>
        <dbReference type="ARBA" id="ARBA00022714"/>
    </source>
</evidence>
<dbReference type="SUPFAM" id="SSF51905">
    <property type="entry name" value="FAD/NAD(P)-binding domain"/>
    <property type="match status" value="1"/>
</dbReference>
<keyword evidence="3" id="KW-0408">Iron</keyword>
<dbReference type="InterPro" id="IPR017941">
    <property type="entry name" value="Rieske_2Fe-2S"/>
</dbReference>
<keyword evidence="7" id="KW-1185">Reference proteome</keyword>
<dbReference type="GO" id="GO:0051537">
    <property type="term" value="F:2 iron, 2 sulfur cluster binding"/>
    <property type="evidence" value="ECO:0007669"/>
    <property type="project" value="UniProtKB-KW"/>
</dbReference>
<proteinExistence type="predicted"/>
<dbReference type="AlphaFoldDB" id="A0A3N4JS83"/>
<dbReference type="InterPro" id="IPR036922">
    <property type="entry name" value="Rieske_2Fe-2S_sf"/>
</dbReference>
<evidence type="ECO:0000313" key="6">
    <source>
        <dbReference type="EMBL" id="RPA99868.1"/>
    </source>
</evidence>
<dbReference type="PROSITE" id="PS51296">
    <property type="entry name" value="RIESKE"/>
    <property type="match status" value="1"/>
</dbReference>
<dbReference type="GO" id="GO:0005737">
    <property type="term" value="C:cytoplasm"/>
    <property type="evidence" value="ECO:0007669"/>
    <property type="project" value="TreeGrafter"/>
</dbReference>
<dbReference type="Gene3D" id="3.30.9.10">
    <property type="entry name" value="D-Amino Acid Oxidase, subunit A, domain 2"/>
    <property type="match status" value="1"/>
</dbReference>
<gene>
    <name evidence="6" type="ORF">L873DRAFT_1835237</name>
</gene>
<evidence type="ECO:0000256" key="2">
    <source>
        <dbReference type="ARBA" id="ARBA00022723"/>
    </source>
</evidence>
<keyword evidence="2" id="KW-0479">Metal-binding</keyword>
<dbReference type="InterPro" id="IPR006076">
    <property type="entry name" value="FAD-dep_OxRdtase"/>
</dbReference>
<keyword evidence="4" id="KW-0411">Iron-sulfur</keyword>
<dbReference type="EMBL" id="ML120384">
    <property type="protein sequence ID" value="RPA99868.1"/>
    <property type="molecule type" value="Genomic_DNA"/>
</dbReference>
<keyword evidence="1" id="KW-0001">2Fe-2S</keyword>
<dbReference type="OrthoDB" id="429143at2759"/>
<dbReference type="PANTHER" id="PTHR13847:SF281">
    <property type="entry name" value="FAD DEPENDENT OXIDOREDUCTASE DOMAIN-CONTAINING PROTEIN"/>
    <property type="match status" value="1"/>
</dbReference>
<dbReference type="Gene3D" id="2.102.10.10">
    <property type="entry name" value="Rieske [2Fe-2S] iron-sulphur domain"/>
    <property type="match status" value="1"/>
</dbReference>
<accession>A0A3N4JS83</accession>
<dbReference type="Gene3D" id="3.50.50.60">
    <property type="entry name" value="FAD/NAD(P)-binding domain"/>
    <property type="match status" value="1"/>
</dbReference>
<protein>
    <submittedName>
        <fullName evidence="6">FAD/NAD(P)-binding domain-containing protein</fullName>
    </submittedName>
</protein>
<sequence length="513" mass="56585">MDHDIPLTQSMRENFGQDRTSGCKNPVWIATEPYSKRPQFPKLNSDIETDVIIVGGGITGISAAGHLSSALDDRYYELIKTFGEDGARKAFESHQYALERVGDISKHEGIECEYRNIPGLVIVEVPDTDPSYAEKNDLPQEYEACKKLGVNVNYIPNGKLGEAYTGAILEFPRQATYHPTKYLNGLLDILAKNPNNLFSAYTHTRMNSHKDHGNKATVTTEGDYTITARHMIMATNVPLHLMEIITKEAYYRTYCIGISARKGAYEDKLLYTNSDPYVYVRKTAHPDPSKEYLVVGGEDHKVGQESPEGYETHYDNLIKWTQKHFPYVAPNDYLAFTGVNTGMEKNVYVNTGDSGNGPTHGVIAGRLIPDLITGQKNKWADLYDPSRKPKANTASEVISENVDQNLKYSRWLKTDIGDIEELKPCSGGVTHGGLTKLGKPLAVYKDGEGNVTKFSAVCPHLGGIAARNDSEKSWDCPGDRYDGVTGKCIMGPSNRGLGAESEIAEQVQVGSSG</sequence>
<dbReference type="InterPro" id="IPR036188">
    <property type="entry name" value="FAD/NAD-bd_sf"/>
</dbReference>
<organism evidence="6 7">
    <name type="scientific">Choiromyces venosus 120613-1</name>
    <dbReference type="NCBI Taxonomy" id="1336337"/>
    <lineage>
        <taxon>Eukaryota</taxon>
        <taxon>Fungi</taxon>
        <taxon>Dikarya</taxon>
        <taxon>Ascomycota</taxon>
        <taxon>Pezizomycotina</taxon>
        <taxon>Pezizomycetes</taxon>
        <taxon>Pezizales</taxon>
        <taxon>Tuberaceae</taxon>
        <taxon>Choiromyces</taxon>
    </lineage>
</organism>
<dbReference type="PANTHER" id="PTHR13847">
    <property type="entry name" value="SARCOSINE DEHYDROGENASE-RELATED"/>
    <property type="match status" value="1"/>
</dbReference>